<accession>A0A1H6D418</accession>
<dbReference type="Pfam" id="PF13531">
    <property type="entry name" value="SBP_bac_11"/>
    <property type="match status" value="1"/>
</dbReference>
<dbReference type="Proteomes" id="UP000236723">
    <property type="component" value="Unassembled WGS sequence"/>
</dbReference>
<dbReference type="SMART" id="SM00327">
    <property type="entry name" value="VWA"/>
    <property type="match status" value="1"/>
</dbReference>
<dbReference type="InterPro" id="IPR036465">
    <property type="entry name" value="vWFA_dom_sf"/>
</dbReference>
<name>A0A1H6D418_9ACTN</name>
<dbReference type="InterPro" id="IPR002035">
    <property type="entry name" value="VWF_A"/>
</dbReference>
<protein>
    <submittedName>
        <fullName evidence="3">von Willebrand factor type A domain-containing protein</fullName>
    </submittedName>
</protein>
<dbReference type="AlphaFoldDB" id="A0A1H6D418"/>
<dbReference type="PROSITE" id="PS50234">
    <property type="entry name" value="VWFA"/>
    <property type="match status" value="1"/>
</dbReference>
<evidence type="ECO:0000259" key="2">
    <source>
        <dbReference type="PROSITE" id="PS50234"/>
    </source>
</evidence>
<feature type="domain" description="VWFA" evidence="2">
    <location>
        <begin position="401"/>
        <end position="601"/>
    </location>
</feature>
<evidence type="ECO:0000313" key="4">
    <source>
        <dbReference type="Proteomes" id="UP000236723"/>
    </source>
</evidence>
<sequence>MGSGESRNEVSVDGPGFGEFPGPTAVRPVPPGLRGARLPVSAVAVLGLVLVVAVGCYAVEASADCRGNADVTLQVAAAPDIAPALVRAIDRFNETQGAAEDTCVRAVVRPTDPAAMTVLLSGQGAAEGVERRPDVWIPDSSLWTFLVSTSPRQGRPFQVRGTSLARNPIILGLPQGLVDGLKSRGVSVDPSWNLLLSSVPGAPGGNGDAQAVPPELVRLQIPDPSRSSVGMGALVIARQLLAGRPGQEEVFTSLVRTARENLVPSVDAEFRSLGNRGRSRHPVLLVPEQAVFAHNGTRPAERLIALYPREGTPSLDYPFTVTTGDAVRVKAAGLLERALRVQAAADEFLEAGFRSPDGRVTQGFGPFTGLSPRPPRQLPLPPPAAVRQIMQTWARLTLSVRLLVLFDVSGSMRQEVAPGVTRLQATARVGQSGLPLLADDSELGIWLFSTKLEDEQDWRVVVPVGPLGQRIGSVTRRQLILSELGRIQPKRNGGTGLYDSVLAAFRWMKDGHKPEMVNTVLVFTDGRNDDDDSPSLEETVTALREEYDPARPVQIIIQGYGPDVSVAELRRLTEVTNGLVQIARAPEESKRLLLEAMSRRVCSPRC</sequence>
<keyword evidence="4" id="KW-1185">Reference proteome</keyword>
<gene>
    <name evidence="3" type="ORF">SAMN04489712_1132</name>
</gene>
<organism evidence="3 4">
    <name type="scientific">Thermomonospora echinospora</name>
    <dbReference type="NCBI Taxonomy" id="1992"/>
    <lineage>
        <taxon>Bacteria</taxon>
        <taxon>Bacillati</taxon>
        <taxon>Actinomycetota</taxon>
        <taxon>Actinomycetes</taxon>
        <taxon>Streptosporangiales</taxon>
        <taxon>Thermomonosporaceae</taxon>
        <taxon>Thermomonospora</taxon>
    </lineage>
</organism>
<dbReference type="EMBL" id="FNVO01000013">
    <property type="protein sequence ID" value="SEG80040.1"/>
    <property type="molecule type" value="Genomic_DNA"/>
</dbReference>
<dbReference type="SUPFAM" id="SSF53300">
    <property type="entry name" value="vWA-like"/>
    <property type="match status" value="1"/>
</dbReference>
<dbReference type="Gene3D" id="3.40.50.410">
    <property type="entry name" value="von Willebrand factor, type A domain"/>
    <property type="match status" value="1"/>
</dbReference>
<reference evidence="4" key="1">
    <citation type="submission" date="2016-10" db="EMBL/GenBank/DDBJ databases">
        <authorList>
            <person name="Varghese N."/>
            <person name="Submissions S."/>
        </authorList>
    </citation>
    <scope>NUCLEOTIDE SEQUENCE [LARGE SCALE GENOMIC DNA]</scope>
    <source>
        <strain evidence="4">DSM 43163</strain>
    </source>
</reference>
<evidence type="ECO:0000256" key="1">
    <source>
        <dbReference type="SAM" id="MobiDB-lite"/>
    </source>
</evidence>
<feature type="region of interest" description="Disordered" evidence="1">
    <location>
        <begin position="1"/>
        <end position="24"/>
    </location>
</feature>
<proteinExistence type="predicted"/>
<feature type="compositionally biased region" description="Basic and acidic residues" evidence="1">
    <location>
        <begin position="1"/>
        <end position="10"/>
    </location>
</feature>
<evidence type="ECO:0000313" key="3">
    <source>
        <dbReference type="EMBL" id="SEG80040.1"/>
    </source>
</evidence>